<feature type="compositionally biased region" description="Low complexity" evidence="1">
    <location>
        <begin position="92"/>
        <end position="106"/>
    </location>
</feature>
<feature type="region of interest" description="Disordered" evidence="1">
    <location>
        <begin position="44"/>
        <end position="175"/>
    </location>
</feature>
<evidence type="ECO:0000256" key="1">
    <source>
        <dbReference type="SAM" id="MobiDB-lite"/>
    </source>
</evidence>
<gene>
    <name evidence="2" type="ORF">Egran_02039</name>
</gene>
<keyword evidence="3" id="KW-1185">Reference proteome</keyword>
<evidence type="ECO:0000313" key="3">
    <source>
        <dbReference type="Proteomes" id="UP000243515"/>
    </source>
</evidence>
<dbReference type="Proteomes" id="UP000243515">
    <property type="component" value="Unassembled WGS sequence"/>
</dbReference>
<feature type="compositionally biased region" description="Low complexity" evidence="1">
    <location>
        <begin position="44"/>
        <end position="53"/>
    </location>
</feature>
<comment type="caution">
    <text evidence="2">The sequence shown here is derived from an EMBL/GenBank/DDBJ whole genome shotgun (WGS) entry which is preliminary data.</text>
</comment>
<feature type="compositionally biased region" description="Polar residues" evidence="1">
    <location>
        <begin position="61"/>
        <end position="83"/>
    </location>
</feature>
<organism evidence="2 3">
    <name type="scientific">Elaphomyces granulatus</name>
    <dbReference type="NCBI Taxonomy" id="519963"/>
    <lineage>
        <taxon>Eukaryota</taxon>
        <taxon>Fungi</taxon>
        <taxon>Dikarya</taxon>
        <taxon>Ascomycota</taxon>
        <taxon>Pezizomycotina</taxon>
        <taxon>Eurotiomycetes</taxon>
        <taxon>Eurotiomycetidae</taxon>
        <taxon>Eurotiales</taxon>
        <taxon>Elaphomycetaceae</taxon>
        <taxon>Elaphomyces</taxon>
    </lineage>
</organism>
<dbReference type="OrthoDB" id="5334244at2759"/>
<feature type="compositionally biased region" description="Basic and acidic residues" evidence="1">
    <location>
        <begin position="135"/>
        <end position="175"/>
    </location>
</feature>
<protein>
    <submittedName>
        <fullName evidence="2">Uncharacterized protein</fullName>
    </submittedName>
</protein>
<dbReference type="AlphaFoldDB" id="A0A232M1C0"/>
<evidence type="ECO:0000313" key="2">
    <source>
        <dbReference type="EMBL" id="OXV10201.1"/>
    </source>
</evidence>
<accession>A0A232M1C0</accession>
<reference evidence="2 3" key="1">
    <citation type="journal article" date="2015" name="Environ. Microbiol.">
        <title>Metagenome sequence of Elaphomyces granulatus from sporocarp tissue reveals Ascomycota ectomycorrhizal fingerprints of genome expansion and a Proteobacteria-rich microbiome.</title>
        <authorList>
            <person name="Quandt C.A."/>
            <person name="Kohler A."/>
            <person name="Hesse C.N."/>
            <person name="Sharpton T.J."/>
            <person name="Martin F."/>
            <person name="Spatafora J.W."/>
        </authorList>
    </citation>
    <scope>NUCLEOTIDE SEQUENCE [LARGE SCALE GENOMIC DNA]</scope>
    <source>
        <strain evidence="2 3">OSC145934</strain>
    </source>
</reference>
<sequence>MGTIINLRGFAPLLPRVITGIRKPVLLQLRCQYQGSLSRAAAASAVPSTRAYARSSYDELGSTTEGGERSASNTTASPGSSQKPSRDHEPGTSSSSSSNTPIIPSNKAHPTLNDGKQTPNVDESGEPLPDADVPEDVKRHNREMDQRYDRAYNRIADEKGTVEKGFWKEDRDRRN</sequence>
<name>A0A232M1C0_9EURO</name>
<dbReference type="EMBL" id="NPHW01003061">
    <property type="protein sequence ID" value="OXV10201.1"/>
    <property type="molecule type" value="Genomic_DNA"/>
</dbReference>
<proteinExistence type="predicted"/>